<dbReference type="InterPro" id="IPR013187">
    <property type="entry name" value="F-box-assoc_dom_typ3"/>
</dbReference>
<dbReference type="InterPro" id="IPR050796">
    <property type="entry name" value="SCF_F-box_component"/>
</dbReference>
<reference evidence="2 3" key="1">
    <citation type="submission" date="2019-07" db="EMBL/GenBank/DDBJ databases">
        <title>De Novo Assembly of kiwifruit Actinidia rufa.</title>
        <authorList>
            <person name="Sugita-Konishi S."/>
            <person name="Sato K."/>
            <person name="Mori E."/>
            <person name="Abe Y."/>
            <person name="Kisaki G."/>
            <person name="Hamano K."/>
            <person name="Suezawa K."/>
            <person name="Otani M."/>
            <person name="Fukuda T."/>
            <person name="Manabe T."/>
            <person name="Gomi K."/>
            <person name="Tabuchi M."/>
            <person name="Akimitsu K."/>
            <person name="Kataoka I."/>
        </authorList>
    </citation>
    <scope>NUCLEOTIDE SEQUENCE [LARGE SCALE GENOMIC DNA]</scope>
    <source>
        <strain evidence="3">cv. Fuchu</strain>
    </source>
</reference>
<protein>
    <recommendedName>
        <fullName evidence="1">F-box associated beta-propeller type 3 domain-containing protein</fullName>
    </recommendedName>
</protein>
<dbReference type="PANTHER" id="PTHR31672:SF13">
    <property type="entry name" value="F-BOX PROTEIN CPR30-LIKE"/>
    <property type="match status" value="1"/>
</dbReference>
<evidence type="ECO:0000259" key="1">
    <source>
        <dbReference type="Pfam" id="PF08268"/>
    </source>
</evidence>
<organism evidence="2 3">
    <name type="scientific">Actinidia rufa</name>
    <dbReference type="NCBI Taxonomy" id="165716"/>
    <lineage>
        <taxon>Eukaryota</taxon>
        <taxon>Viridiplantae</taxon>
        <taxon>Streptophyta</taxon>
        <taxon>Embryophyta</taxon>
        <taxon>Tracheophyta</taxon>
        <taxon>Spermatophyta</taxon>
        <taxon>Magnoliopsida</taxon>
        <taxon>eudicotyledons</taxon>
        <taxon>Gunneridae</taxon>
        <taxon>Pentapetalae</taxon>
        <taxon>asterids</taxon>
        <taxon>Ericales</taxon>
        <taxon>Actinidiaceae</taxon>
        <taxon>Actinidia</taxon>
    </lineage>
</organism>
<dbReference type="InterPro" id="IPR017451">
    <property type="entry name" value="F-box-assoc_interact_dom"/>
</dbReference>
<dbReference type="EMBL" id="BJWL01000012">
    <property type="protein sequence ID" value="GFY97603.1"/>
    <property type="molecule type" value="Genomic_DNA"/>
</dbReference>
<sequence length="155" mass="16942">MYICNPCTGKYVKIPPPVSMADQPGDIVVGFGLVPVTHKYKVIAIVDCPETSMFNPLQQKGFVYTLGDASWRFKDNESILSIGKSASKAFVNGALHWVSNCASKLIVSFNIASELFGVVPHPQLQLGRGSFSSRVFERQLSILNTSFDARIEIGS</sequence>
<gene>
    <name evidence="2" type="ORF">Acr_12g0001440</name>
</gene>
<comment type="caution">
    <text evidence="2">The sequence shown here is derived from an EMBL/GenBank/DDBJ whole genome shotgun (WGS) entry which is preliminary data.</text>
</comment>
<dbReference type="NCBIfam" id="TIGR01640">
    <property type="entry name" value="F_box_assoc_1"/>
    <property type="match status" value="1"/>
</dbReference>
<dbReference type="PANTHER" id="PTHR31672">
    <property type="entry name" value="BNACNNG10540D PROTEIN"/>
    <property type="match status" value="1"/>
</dbReference>
<evidence type="ECO:0000313" key="3">
    <source>
        <dbReference type="Proteomes" id="UP000585474"/>
    </source>
</evidence>
<proteinExistence type="predicted"/>
<accession>A0A7J0FG80</accession>
<dbReference type="OrthoDB" id="1737248at2759"/>
<feature type="domain" description="F-box associated beta-propeller type 3" evidence="1">
    <location>
        <begin position="2"/>
        <end position="123"/>
    </location>
</feature>
<evidence type="ECO:0000313" key="2">
    <source>
        <dbReference type="EMBL" id="GFY97603.1"/>
    </source>
</evidence>
<name>A0A7J0FG80_9ERIC</name>
<keyword evidence="3" id="KW-1185">Reference proteome</keyword>
<dbReference type="Proteomes" id="UP000585474">
    <property type="component" value="Unassembled WGS sequence"/>
</dbReference>
<dbReference type="Pfam" id="PF08268">
    <property type="entry name" value="FBA_3"/>
    <property type="match status" value="1"/>
</dbReference>
<dbReference type="AlphaFoldDB" id="A0A7J0FG80"/>